<keyword evidence="3" id="KW-1185">Reference proteome</keyword>
<keyword evidence="1" id="KW-0812">Transmembrane</keyword>
<reference evidence="3" key="1">
    <citation type="journal article" date="2019" name="Int. J. Syst. Evol. Microbiol.">
        <title>The Global Catalogue of Microorganisms (GCM) 10K type strain sequencing project: providing services to taxonomists for standard genome sequencing and annotation.</title>
        <authorList>
            <consortium name="The Broad Institute Genomics Platform"/>
            <consortium name="The Broad Institute Genome Sequencing Center for Infectious Disease"/>
            <person name="Wu L."/>
            <person name="Ma J."/>
        </authorList>
    </citation>
    <scope>NUCLEOTIDE SEQUENCE [LARGE SCALE GENOMIC DNA]</scope>
    <source>
        <strain evidence="3">JCM 9371</strain>
    </source>
</reference>
<dbReference type="Gene3D" id="1.50.10.150">
    <property type="entry name" value="Voltage-dependent anion channel"/>
    <property type="match status" value="1"/>
</dbReference>
<accession>A0ABW2Y240</accession>
<proteinExistence type="predicted"/>
<keyword evidence="1" id="KW-1133">Transmembrane helix</keyword>
<organism evidence="2 3">
    <name type="scientific">Actinomadura fibrosa</name>
    <dbReference type="NCBI Taxonomy" id="111802"/>
    <lineage>
        <taxon>Bacteria</taxon>
        <taxon>Bacillati</taxon>
        <taxon>Actinomycetota</taxon>
        <taxon>Actinomycetes</taxon>
        <taxon>Streptosporangiales</taxon>
        <taxon>Thermomonosporaceae</taxon>
        <taxon>Actinomadura</taxon>
    </lineage>
</organism>
<evidence type="ECO:0000256" key="1">
    <source>
        <dbReference type="SAM" id="Phobius"/>
    </source>
</evidence>
<dbReference type="EMBL" id="JBHTGP010000024">
    <property type="protein sequence ID" value="MFD0690915.1"/>
    <property type="molecule type" value="Genomic_DNA"/>
</dbReference>
<keyword evidence="1" id="KW-0472">Membrane</keyword>
<dbReference type="InterPro" id="IPR038665">
    <property type="entry name" value="Voltage-dep_anion_channel_sf"/>
</dbReference>
<evidence type="ECO:0000313" key="2">
    <source>
        <dbReference type="EMBL" id="MFD0690915.1"/>
    </source>
</evidence>
<dbReference type="Proteomes" id="UP001597063">
    <property type="component" value="Unassembled WGS sequence"/>
</dbReference>
<dbReference type="RefSeq" id="WP_131756409.1">
    <property type="nucleotide sequence ID" value="NZ_CAACUY010000016.1"/>
</dbReference>
<gene>
    <name evidence="2" type="ORF">ACFQZM_40940</name>
</gene>
<evidence type="ECO:0000313" key="3">
    <source>
        <dbReference type="Proteomes" id="UP001597063"/>
    </source>
</evidence>
<feature type="transmembrane region" description="Helical" evidence="1">
    <location>
        <begin position="20"/>
        <end position="40"/>
    </location>
</feature>
<comment type="caution">
    <text evidence="2">The sequence shown here is derived from an EMBL/GenBank/DDBJ whole genome shotgun (WGS) entry which is preliminary data.</text>
</comment>
<sequence length="80" mass="8506">MLLAAQGLLPYAPRAGTVVFDVFLVLTVLLGGWFTGQWIYGPLAFERLHPGYFLPTVAGCLVAAAASSVRPDTWPTATSP</sequence>
<name>A0ABW2Y240_9ACTN</name>
<protein>
    <submittedName>
        <fullName evidence="2">Uncharacterized protein</fullName>
    </submittedName>
</protein>